<sequence>MCIRHGLRMLRNPWVNGPSYVTQCPIQPGRSYTYRFRIRDQEGTLWWHAHTGFLRATVREPSSSIPDWVLPIPPLCRSKNFPSFLVHLYNHLRPNSLE</sequence>
<accession>A0A0S3RTI7</accession>
<proteinExistence type="inferred from homology"/>
<dbReference type="InterPro" id="IPR011707">
    <property type="entry name" value="Cu-oxidase-like_N"/>
</dbReference>
<reference evidence="3 4" key="1">
    <citation type="journal article" date="2015" name="Sci. Rep.">
        <title>The power of single molecule real-time sequencing technology in the de novo assembly of a eukaryotic genome.</title>
        <authorList>
            <person name="Sakai H."/>
            <person name="Naito K."/>
            <person name="Ogiso-Tanaka E."/>
            <person name="Takahashi Y."/>
            <person name="Iseki K."/>
            <person name="Muto C."/>
            <person name="Satou K."/>
            <person name="Teruya K."/>
            <person name="Shiroma A."/>
            <person name="Shimoji M."/>
            <person name="Hirano T."/>
            <person name="Itoh T."/>
            <person name="Kaga A."/>
            <person name="Tomooka N."/>
        </authorList>
    </citation>
    <scope>NUCLEOTIDE SEQUENCE [LARGE SCALE GENOMIC DNA]</scope>
    <source>
        <strain evidence="4">cv. Shumari</strain>
    </source>
</reference>
<dbReference type="SUPFAM" id="SSF49503">
    <property type="entry name" value="Cupredoxins"/>
    <property type="match status" value="1"/>
</dbReference>
<dbReference type="PANTHER" id="PTHR11709:SF68">
    <property type="entry name" value="LACCASE-13"/>
    <property type="match status" value="1"/>
</dbReference>
<dbReference type="GO" id="GO:0016491">
    <property type="term" value="F:oxidoreductase activity"/>
    <property type="evidence" value="ECO:0007669"/>
    <property type="project" value="TreeGrafter"/>
</dbReference>
<dbReference type="Pfam" id="PF07732">
    <property type="entry name" value="Cu-oxidase_3"/>
    <property type="match status" value="1"/>
</dbReference>
<feature type="domain" description="Plastocyanin-like" evidence="2">
    <location>
        <begin position="5"/>
        <end position="54"/>
    </location>
</feature>
<dbReference type="GO" id="GO:0005507">
    <property type="term" value="F:copper ion binding"/>
    <property type="evidence" value="ECO:0007669"/>
    <property type="project" value="InterPro"/>
</dbReference>
<protein>
    <recommendedName>
        <fullName evidence="2">Plastocyanin-like domain-containing protein</fullName>
    </recommendedName>
</protein>
<dbReference type="Proteomes" id="UP000291084">
    <property type="component" value="Chromosome 4"/>
</dbReference>
<dbReference type="EMBL" id="AP015037">
    <property type="protein sequence ID" value="BAT83881.1"/>
    <property type="molecule type" value="Genomic_DNA"/>
</dbReference>
<organism evidence="3 4">
    <name type="scientific">Vigna angularis var. angularis</name>
    <dbReference type="NCBI Taxonomy" id="157739"/>
    <lineage>
        <taxon>Eukaryota</taxon>
        <taxon>Viridiplantae</taxon>
        <taxon>Streptophyta</taxon>
        <taxon>Embryophyta</taxon>
        <taxon>Tracheophyta</taxon>
        <taxon>Spermatophyta</taxon>
        <taxon>Magnoliopsida</taxon>
        <taxon>eudicotyledons</taxon>
        <taxon>Gunneridae</taxon>
        <taxon>Pentapetalae</taxon>
        <taxon>rosids</taxon>
        <taxon>fabids</taxon>
        <taxon>Fabales</taxon>
        <taxon>Fabaceae</taxon>
        <taxon>Papilionoideae</taxon>
        <taxon>50 kb inversion clade</taxon>
        <taxon>NPAAA clade</taxon>
        <taxon>indigoferoid/millettioid clade</taxon>
        <taxon>Phaseoleae</taxon>
        <taxon>Vigna</taxon>
    </lineage>
</organism>
<evidence type="ECO:0000313" key="4">
    <source>
        <dbReference type="Proteomes" id="UP000291084"/>
    </source>
</evidence>
<dbReference type="InterPro" id="IPR008972">
    <property type="entry name" value="Cupredoxin"/>
</dbReference>
<evidence type="ECO:0000259" key="2">
    <source>
        <dbReference type="Pfam" id="PF07732"/>
    </source>
</evidence>
<keyword evidence="4" id="KW-1185">Reference proteome</keyword>
<dbReference type="Gene3D" id="2.60.40.420">
    <property type="entry name" value="Cupredoxins - blue copper proteins"/>
    <property type="match status" value="1"/>
</dbReference>
<evidence type="ECO:0000256" key="1">
    <source>
        <dbReference type="ARBA" id="ARBA00010609"/>
    </source>
</evidence>
<gene>
    <name evidence="3" type="primary">Vigan.04G111800</name>
    <name evidence="3" type="ORF">VIGAN_04111800</name>
</gene>
<comment type="similarity">
    <text evidence="1">Belongs to the multicopper oxidase family.</text>
</comment>
<dbReference type="InterPro" id="IPR045087">
    <property type="entry name" value="Cu-oxidase_fam"/>
</dbReference>
<dbReference type="AlphaFoldDB" id="A0A0S3RTI7"/>
<evidence type="ECO:0000313" key="3">
    <source>
        <dbReference type="EMBL" id="BAT83881.1"/>
    </source>
</evidence>
<name>A0A0S3RTI7_PHAAN</name>
<dbReference type="PANTHER" id="PTHR11709">
    <property type="entry name" value="MULTI-COPPER OXIDASE"/>
    <property type="match status" value="1"/>
</dbReference>